<name>G2XTA7_BOTF4</name>
<proteinExistence type="predicted"/>
<gene>
    <name evidence="1" type="ORF">BofuT4_uP010690.1</name>
</gene>
<evidence type="ECO:0000313" key="1">
    <source>
        <dbReference type="EMBL" id="CCD43821.1"/>
    </source>
</evidence>
<sequence length="59" mass="6718">MQAEKARCYVVGTPPGGESGRAAEWVNQHHVMIGHHQVERRLSNLTARNCNEKKREHVL</sequence>
<organism evidence="1 2">
    <name type="scientific">Botryotinia fuckeliana (strain T4)</name>
    <name type="common">Noble rot fungus</name>
    <name type="synonym">Botrytis cinerea</name>
    <dbReference type="NCBI Taxonomy" id="999810"/>
    <lineage>
        <taxon>Eukaryota</taxon>
        <taxon>Fungi</taxon>
        <taxon>Dikarya</taxon>
        <taxon>Ascomycota</taxon>
        <taxon>Pezizomycotina</taxon>
        <taxon>Leotiomycetes</taxon>
        <taxon>Helotiales</taxon>
        <taxon>Sclerotiniaceae</taxon>
        <taxon>Botrytis</taxon>
    </lineage>
</organism>
<protein>
    <submittedName>
        <fullName evidence="1">Uncharacterized protein</fullName>
    </submittedName>
</protein>
<evidence type="ECO:0000313" key="2">
    <source>
        <dbReference type="Proteomes" id="UP000008177"/>
    </source>
</evidence>
<dbReference type="EMBL" id="FQ790265">
    <property type="protein sequence ID" value="CCD43821.1"/>
    <property type="molecule type" value="Genomic_DNA"/>
</dbReference>
<dbReference type="HOGENOM" id="CLU_2960445_0_0_1"/>
<accession>G2XTA7</accession>
<dbReference type="Proteomes" id="UP000008177">
    <property type="component" value="Unplaced contigs"/>
</dbReference>
<reference evidence="2" key="1">
    <citation type="journal article" date="2011" name="PLoS Genet.">
        <title>Genomic analysis of the necrotrophic fungal pathogens Sclerotinia sclerotiorum and Botrytis cinerea.</title>
        <authorList>
            <person name="Amselem J."/>
            <person name="Cuomo C.A."/>
            <person name="van Kan J.A."/>
            <person name="Viaud M."/>
            <person name="Benito E.P."/>
            <person name="Couloux A."/>
            <person name="Coutinho P.M."/>
            <person name="de Vries R.P."/>
            <person name="Dyer P.S."/>
            <person name="Fillinger S."/>
            <person name="Fournier E."/>
            <person name="Gout L."/>
            <person name="Hahn M."/>
            <person name="Kohn L."/>
            <person name="Lapalu N."/>
            <person name="Plummer K.M."/>
            <person name="Pradier J.M."/>
            <person name="Quevillon E."/>
            <person name="Sharon A."/>
            <person name="Simon A."/>
            <person name="ten Have A."/>
            <person name="Tudzynski B."/>
            <person name="Tudzynski P."/>
            <person name="Wincker P."/>
            <person name="Andrew M."/>
            <person name="Anthouard V."/>
            <person name="Beever R.E."/>
            <person name="Beffa R."/>
            <person name="Benoit I."/>
            <person name="Bouzid O."/>
            <person name="Brault B."/>
            <person name="Chen Z."/>
            <person name="Choquer M."/>
            <person name="Collemare J."/>
            <person name="Cotton P."/>
            <person name="Danchin E.G."/>
            <person name="Da Silva C."/>
            <person name="Gautier A."/>
            <person name="Giraud C."/>
            <person name="Giraud T."/>
            <person name="Gonzalez C."/>
            <person name="Grossetete S."/>
            <person name="Guldener U."/>
            <person name="Henrissat B."/>
            <person name="Howlett B.J."/>
            <person name="Kodira C."/>
            <person name="Kretschmer M."/>
            <person name="Lappartient A."/>
            <person name="Leroch M."/>
            <person name="Levis C."/>
            <person name="Mauceli E."/>
            <person name="Neuveglise C."/>
            <person name="Oeser B."/>
            <person name="Pearson M."/>
            <person name="Poulain J."/>
            <person name="Poussereau N."/>
            <person name="Quesneville H."/>
            <person name="Rascle C."/>
            <person name="Schumacher J."/>
            <person name="Segurens B."/>
            <person name="Sexton A."/>
            <person name="Silva E."/>
            <person name="Sirven C."/>
            <person name="Soanes D.M."/>
            <person name="Talbot N.J."/>
            <person name="Templeton M."/>
            <person name="Yandava C."/>
            <person name="Yarden O."/>
            <person name="Zeng Q."/>
            <person name="Rollins J.A."/>
            <person name="Lebrun M.H."/>
            <person name="Dickman M."/>
        </authorList>
    </citation>
    <scope>NUCLEOTIDE SEQUENCE [LARGE SCALE GENOMIC DNA]</scope>
    <source>
        <strain evidence="2">T4</strain>
    </source>
</reference>
<dbReference type="InParanoid" id="G2XTA7"/>
<dbReference type="AlphaFoldDB" id="G2XTA7"/>